<name>A0ABP7FME6_9MICO</name>
<feature type="transmembrane region" description="Helical" evidence="1">
    <location>
        <begin position="84"/>
        <end position="102"/>
    </location>
</feature>
<protein>
    <recommendedName>
        <fullName evidence="4">DUF2269 domain-containing protein</fullName>
    </recommendedName>
</protein>
<feature type="transmembrane region" description="Helical" evidence="1">
    <location>
        <begin position="53"/>
        <end position="72"/>
    </location>
</feature>
<organism evidence="2 3">
    <name type="scientific">Leifsonella bigeumensis</name>
    <dbReference type="NCBI Taxonomy" id="433643"/>
    <lineage>
        <taxon>Bacteria</taxon>
        <taxon>Bacillati</taxon>
        <taxon>Actinomycetota</taxon>
        <taxon>Actinomycetes</taxon>
        <taxon>Micrococcales</taxon>
        <taxon>Microbacteriaceae</taxon>
        <taxon>Leifsonella</taxon>
    </lineage>
</organism>
<accession>A0ABP7FME6</accession>
<gene>
    <name evidence="2" type="ORF">GCM10022239_17830</name>
</gene>
<dbReference type="EMBL" id="BAABAE010000003">
    <property type="protein sequence ID" value="GAA3742755.1"/>
    <property type="molecule type" value="Genomic_DNA"/>
</dbReference>
<evidence type="ECO:0000313" key="2">
    <source>
        <dbReference type="EMBL" id="GAA3742755.1"/>
    </source>
</evidence>
<dbReference type="Proteomes" id="UP001501004">
    <property type="component" value="Unassembled WGS sequence"/>
</dbReference>
<feature type="transmembrane region" description="Helical" evidence="1">
    <location>
        <begin position="133"/>
        <end position="152"/>
    </location>
</feature>
<feature type="transmembrane region" description="Helical" evidence="1">
    <location>
        <begin position="12"/>
        <end position="33"/>
    </location>
</feature>
<proteinExistence type="predicted"/>
<keyword evidence="1" id="KW-1133">Transmembrane helix</keyword>
<reference evidence="3" key="1">
    <citation type="journal article" date="2019" name="Int. J. Syst. Evol. Microbiol.">
        <title>The Global Catalogue of Microorganisms (GCM) 10K type strain sequencing project: providing services to taxonomists for standard genome sequencing and annotation.</title>
        <authorList>
            <consortium name="The Broad Institute Genomics Platform"/>
            <consortium name="The Broad Institute Genome Sequencing Center for Infectious Disease"/>
            <person name="Wu L."/>
            <person name="Ma J."/>
        </authorList>
    </citation>
    <scope>NUCLEOTIDE SEQUENCE [LARGE SCALE GENOMIC DNA]</scope>
    <source>
        <strain evidence="3">JCM 16949</strain>
    </source>
</reference>
<keyword evidence="3" id="KW-1185">Reference proteome</keyword>
<keyword evidence="1" id="KW-0472">Membrane</keyword>
<evidence type="ECO:0000256" key="1">
    <source>
        <dbReference type="SAM" id="Phobius"/>
    </source>
</evidence>
<sequence length="187" mass="20030">MMGPGVRKGVLAAHLVASVGWLGAVGAFLPLAIVGLTSRDPQLVRGLYLSLELITRFVLVPLSIASLVTGIIQSLGTSWGLFRYWWVIAKLVLVIPATALLLLHTQPIYHLGSVAVTAGFAANDLVESRGQLVFDAAAALLVLLVVTLLSVYKPRGVTGYGKRKLLESRLDATAVVDQHRRAQRGRS</sequence>
<evidence type="ECO:0000313" key="3">
    <source>
        <dbReference type="Proteomes" id="UP001501004"/>
    </source>
</evidence>
<dbReference type="RefSeq" id="WP_344755840.1">
    <property type="nucleotide sequence ID" value="NZ_BAABAE010000003.1"/>
</dbReference>
<evidence type="ECO:0008006" key="4">
    <source>
        <dbReference type="Google" id="ProtNLM"/>
    </source>
</evidence>
<keyword evidence="1" id="KW-0812">Transmembrane</keyword>
<comment type="caution">
    <text evidence="2">The sequence shown here is derived from an EMBL/GenBank/DDBJ whole genome shotgun (WGS) entry which is preliminary data.</text>
</comment>